<accession>A0A1G2JMK2</accession>
<protein>
    <recommendedName>
        <fullName evidence="3">Zinc-binding domain-containing protein</fullName>
    </recommendedName>
</protein>
<dbReference type="Proteomes" id="UP000178935">
    <property type="component" value="Unassembled WGS sequence"/>
</dbReference>
<proteinExistence type="predicted"/>
<dbReference type="AlphaFoldDB" id="A0A1G2JMK2"/>
<reference evidence="1 2" key="1">
    <citation type="journal article" date="2016" name="Nat. Commun.">
        <title>Thousands of microbial genomes shed light on interconnected biogeochemical processes in an aquifer system.</title>
        <authorList>
            <person name="Anantharaman K."/>
            <person name="Brown C.T."/>
            <person name="Hug L.A."/>
            <person name="Sharon I."/>
            <person name="Castelle C.J."/>
            <person name="Probst A.J."/>
            <person name="Thomas B.C."/>
            <person name="Singh A."/>
            <person name="Wilkins M.J."/>
            <person name="Karaoz U."/>
            <person name="Brodie E.L."/>
            <person name="Williams K.H."/>
            <person name="Hubbard S.S."/>
            <person name="Banfield J.F."/>
        </authorList>
    </citation>
    <scope>NUCLEOTIDE SEQUENCE [LARGE SCALE GENOMIC DNA]</scope>
</reference>
<evidence type="ECO:0000313" key="1">
    <source>
        <dbReference type="EMBL" id="OGZ88183.1"/>
    </source>
</evidence>
<organism evidence="1 2">
    <name type="scientific">Candidatus Staskawiczbacteria bacterium RIFOXYD1_FULL_32_13</name>
    <dbReference type="NCBI Taxonomy" id="1802234"/>
    <lineage>
        <taxon>Bacteria</taxon>
        <taxon>Candidatus Staskawicziibacteriota</taxon>
    </lineage>
</organism>
<evidence type="ECO:0008006" key="3">
    <source>
        <dbReference type="Google" id="ProtNLM"/>
    </source>
</evidence>
<dbReference type="EMBL" id="MHPU01000029">
    <property type="protein sequence ID" value="OGZ88183.1"/>
    <property type="molecule type" value="Genomic_DNA"/>
</dbReference>
<gene>
    <name evidence="1" type="ORF">A2561_05260</name>
</gene>
<sequence>MNSETKVCQNCKKDFVIEPDDFAFYEKIKVPAPTFCSECRMMRRLLWRQHRTVYKRPCMMCGIETFGIYHPSVEMNIFCSECWRSDKWDSRDYGIEVDFLRPFLDQMFELRKKVPAESSYTLNSINCRYCIVVIDSKDCYFCFGSINSKSCLYCFAPFLSFNCIDSDVGRNMDSAYGCYNSSSIFRTQYVYFSEECISSSFLFNCIGCSDCFGCINLKSKKYHIFNEPFTQEEYKQKIKYWDMGSYAKVKEAEEKFNEIYYATPHKYAHIINSPDSVGDNIIGGKNCKQCFMALFGVENCKYILSSGLLLRDSQDVSFGGSNSQLMYETSGTEESKSIFFSRGGKVCSDVQYSENCTNSSNLFGCFQMRNRSYCILNKQYKKEEYEVLVPKIIEHMNKMPYISPRGIVYKYGEFFPIEFSPWKYNEAYAFDFIPLSRKEAVDQGFGWREEKQKGYVITKKVSELPDHIKDVSDSITQEIIECAHAESECDELCSKAFRIVSDELEYYRKMNIALPRLCPNCRYSQRKRFKTTPKLYHRTCMKSSCKNEFETAYSYDRKEIIYCDTCYKVDFL</sequence>
<comment type="caution">
    <text evidence="1">The sequence shown here is derived from an EMBL/GenBank/DDBJ whole genome shotgun (WGS) entry which is preliminary data.</text>
</comment>
<name>A0A1G2JMK2_9BACT</name>
<evidence type="ECO:0000313" key="2">
    <source>
        <dbReference type="Proteomes" id="UP000178935"/>
    </source>
</evidence>